<evidence type="ECO:0000313" key="1">
    <source>
        <dbReference type="EMBL" id="VEU83241.1"/>
    </source>
</evidence>
<dbReference type="Proteomes" id="UP000290909">
    <property type="component" value="Chromosome"/>
</dbReference>
<accession>A0A449BLC6</accession>
<dbReference type="STRING" id="1408416.GCA_000702765_00479"/>
<reference evidence="1 2" key="1">
    <citation type="submission" date="2019-01" db="EMBL/GenBank/DDBJ databases">
        <authorList>
            <consortium name="Pathogen Informatics"/>
        </authorList>
    </citation>
    <scope>NUCLEOTIDE SEQUENCE [LARGE SCALE GENOMIC DNA]</scope>
    <source>
        <strain evidence="1 2">NCTC10172</strain>
    </source>
</reference>
<gene>
    <name evidence="1" type="ORF">NCTC10172_01316</name>
</gene>
<dbReference type="RefSeq" id="WP_035368715.1">
    <property type="nucleotide sequence ID" value="NZ_LR215050.1"/>
</dbReference>
<organism evidence="1 2">
    <name type="scientific">Acholeplasma hippikon</name>
    <dbReference type="NCBI Taxonomy" id="264636"/>
    <lineage>
        <taxon>Bacteria</taxon>
        <taxon>Bacillati</taxon>
        <taxon>Mycoplasmatota</taxon>
        <taxon>Mollicutes</taxon>
        <taxon>Acholeplasmatales</taxon>
        <taxon>Acholeplasmataceae</taxon>
        <taxon>Acholeplasma</taxon>
    </lineage>
</organism>
<protein>
    <submittedName>
        <fullName evidence="1">Uncharacterized protein</fullName>
    </submittedName>
</protein>
<evidence type="ECO:0000313" key="2">
    <source>
        <dbReference type="Proteomes" id="UP000290909"/>
    </source>
</evidence>
<sequence>MKIIKLAIISLMIVFCSFGIAYAFTFNKADDLRTNLAFELDAYAVFGDVSITNITIERDYEIVEDVVIDSDLDLYRVVIDYEILTDKEFPSEGIYAYLTASFLNEEVSELINVTSSEMDINMVNSSKIVGSFEVYFYWNIGVSTLTYEQYQVLQSAVDENGKIALKLQINQIIQ</sequence>
<dbReference type="AlphaFoldDB" id="A0A449BLC6"/>
<keyword evidence="2" id="KW-1185">Reference proteome</keyword>
<dbReference type="KEGG" id="ahk:NCTC10172_01316"/>
<name>A0A449BLC6_9MOLU</name>
<proteinExistence type="predicted"/>
<dbReference type="EMBL" id="LR215050">
    <property type="protein sequence ID" value="VEU83241.1"/>
    <property type="molecule type" value="Genomic_DNA"/>
</dbReference>